<dbReference type="Proteomes" id="UP000031278">
    <property type="component" value="Unassembled WGS sequence"/>
</dbReference>
<feature type="signal peptide" evidence="2">
    <location>
        <begin position="1"/>
        <end position="21"/>
    </location>
</feature>
<organism evidence="3 4">
    <name type="scientific">Photobacterium gaetbulicola</name>
    <dbReference type="NCBI Taxonomy" id="1295392"/>
    <lineage>
        <taxon>Bacteria</taxon>
        <taxon>Pseudomonadati</taxon>
        <taxon>Pseudomonadota</taxon>
        <taxon>Gammaproteobacteria</taxon>
        <taxon>Vibrionales</taxon>
        <taxon>Vibrionaceae</taxon>
        <taxon>Photobacterium</taxon>
    </lineage>
</organism>
<dbReference type="RefSeq" id="WP_039461391.1">
    <property type="nucleotide sequence ID" value="NZ_JWLZ01000153.1"/>
</dbReference>
<sequence length="112" mass="13141">MFKKVLPLLALSLILTTQAHAASNSNDQRIRELEYQIRLLTQRVDSLERELERKHDYDRHDQMYQCQMSVFGSQYKGRSSSRGKAITKVVNQCISDHDEMFCRPDAVRCKTY</sequence>
<evidence type="ECO:0000256" key="1">
    <source>
        <dbReference type="SAM" id="Coils"/>
    </source>
</evidence>
<dbReference type="AlphaFoldDB" id="A0A0B9H427"/>
<name>A0A0B9H427_9GAMM</name>
<dbReference type="EMBL" id="JWLZ01000153">
    <property type="protein sequence ID" value="KHT63627.1"/>
    <property type="molecule type" value="Genomic_DNA"/>
</dbReference>
<proteinExistence type="predicted"/>
<comment type="caution">
    <text evidence="3">The sequence shown here is derived from an EMBL/GenBank/DDBJ whole genome shotgun (WGS) entry which is preliminary data.</text>
</comment>
<reference evidence="3 4" key="1">
    <citation type="submission" date="2014-12" db="EMBL/GenBank/DDBJ databases">
        <title>Genome sequencing of Photobacterium gaetbulicola AD005a.</title>
        <authorList>
            <person name="Adrian T.G.S."/>
            <person name="Chan K.G."/>
        </authorList>
    </citation>
    <scope>NUCLEOTIDE SEQUENCE [LARGE SCALE GENOMIC DNA]</scope>
    <source>
        <strain evidence="3 4">AD005a</strain>
    </source>
</reference>
<keyword evidence="1" id="KW-0175">Coiled coil</keyword>
<protein>
    <recommendedName>
        <fullName evidence="5">Periplasmic protein</fullName>
    </recommendedName>
</protein>
<evidence type="ECO:0000256" key="2">
    <source>
        <dbReference type="SAM" id="SignalP"/>
    </source>
</evidence>
<gene>
    <name evidence="3" type="ORF">RJ45_10715</name>
</gene>
<feature type="coiled-coil region" evidence="1">
    <location>
        <begin position="30"/>
        <end position="57"/>
    </location>
</feature>
<keyword evidence="2" id="KW-0732">Signal</keyword>
<feature type="chain" id="PRO_5002128323" description="Periplasmic protein" evidence="2">
    <location>
        <begin position="22"/>
        <end position="112"/>
    </location>
</feature>
<evidence type="ECO:0000313" key="3">
    <source>
        <dbReference type="EMBL" id="KHT63627.1"/>
    </source>
</evidence>
<evidence type="ECO:0008006" key="5">
    <source>
        <dbReference type="Google" id="ProtNLM"/>
    </source>
</evidence>
<accession>A0A0B9H427</accession>
<evidence type="ECO:0000313" key="4">
    <source>
        <dbReference type="Proteomes" id="UP000031278"/>
    </source>
</evidence>